<dbReference type="CDD" id="cd10429">
    <property type="entry name" value="GAAP_like"/>
    <property type="match status" value="1"/>
</dbReference>
<feature type="transmembrane region" description="Helical" evidence="5">
    <location>
        <begin position="179"/>
        <end position="199"/>
    </location>
</feature>
<feature type="transmembrane region" description="Helical" evidence="5">
    <location>
        <begin position="121"/>
        <end position="141"/>
    </location>
</feature>
<feature type="transmembrane region" description="Helical" evidence="5">
    <location>
        <begin position="94"/>
        <end position="114"/>
    </location>
</feature>
<dbReference type="GO" id="GO:0016020">
    <property type="term" value="C:membrane"/>
    <property type="evidence" value="ECO:0007669"/>
    <property type="project" value="UniProtKB-SubCell"/>
</dbReference>
<evidence type="ECO:0000256" key="2">
    <source>
        <dbReference type="ARBA" id="ARBA00022692"/>
    </source>
</evidence>
<protein>
    <submittedName>
        <fullName evidence="6">Inhibitor of apoptosis-promoting Bax1-domain-containing protein</fullName>
    </submittedName>
</protein>
<keyword evidence="2 5" id="KW-0812">Transmembrane</keyword>
<sequence>MSHGTKYQSIPGNEDAILPAASSSSAAPPAYPTETDLPDDFKYGVNVAEAAESIRSAFVRKVYTILAIQLGTTSVVSAFFLYNETIKTWAQEHVWAMFVSWLGTLGVLFALIAYRRSHPTNLYLLSAFTLLEAYSIGTVVTFYDSRIVLQAVIITFALFVGLTLFTFQTKYDFSSWAPFLFGAIRAVIIAGLVQMFFPFNRTLDLVIAIFTAVLFCAYILYDTQQILQRLSPEEYIIASIELYLDILNLFLAILRILNNNRD</sequence>
<proteinExistence type="inferred from homology"/>
<feature type="transmembrane region" description="Helical" evidence="5">
    <location>
        <begin position="147"/>
        <end position="167"/>
    </location>
</feature>
<feature type="transmembrane region" description="Helical" evidence="5">
    <location>
        <begin position="235"/>
        <end position="257"/>
    </location>
</feature>
<dbReference type="PANTHER" id="PTHR23291:SF50">
    <property type="entry name" value="PROTEIN LIFEGUARD 4"/>
    <property type="match status" value="1"/>
</dbReference>
<dbReference type="InterPro" id="IPR006214">
    <property type="entry name" value="Bax_inhibitor_1-related"/>
</dbReference>
<gene>
    <name evidence="6" type="ORF">BDK51DRAFT_36179</name>
</gene>
<evidence type="ECO:0000256" key="4">
    <source>
        <dbReference type="ARBA" id="ARBA00023136"/>
    </source>
</evidence>
<reference evidence="7" key="1">
    <citation type="journal article" date="2018" name="Nat. Microbiol.">
        <title>Leveraging single-cell genomics to expand the fungal tree of life.</title>
        <authorList>
            <person name="Ahrendt S.R."/>
            <person name="Quandt C.A."/>
            <person name="Ciobanu D."/>
            <person name="Clum A."/>
            <person name="Salamov A."/>
            <person name="Andreopoulos B."/>
            <person name="Cheng J.F."/>
            <person name="Woyke T."/>
            <person name="Pelin A."/>
            <person name="Henrissat B."/>
            <person name="Reynolds N.K."/>
            <person name="Benny G.L."/>
            <person name="Smith M.E."/>
            <person name="James T.Y."/>
            <person name="Grigoriev I.V."/>
        </authorList>
    </citation>
    <scope>NUCLEOTIDE SEQUENCE [LARGE SCALE GENOMIC DNA]</scope>
</reference>
<evidence type="ECO:0000256" key="3">
    <source>
        <dbReference type="ARBA" id="ARBA00022989"/>
    </source>
</evidence>
<dbReference type="Pfam" id="PF01027">
    <property type="entry name" value="Bax1-I"/>
    <property type="match status" value="1"/>
</dbReference>
<dbReference type="Proteomes" id="UP000269721">
    <property type="component" value="Unassembled WGS sequence"/>
</dbReference>
<evidence type="ECO:0000313" key="6">
    <source>
        <dbReference type="EMBL" id="RKO92924.1"/>
    </source>
</evidence>
<comment type="similarity">
    <text evidence="5">Belongs to the BI1 family.</text>
</comment>
<comment type="subcellular location">
    <subcellularLocation>
        <location evidence="1">Membrane</location>
        <topology evidence="1">Multi-pass membrane protein</topology>
    </subcellularLocation>
</comment>
<name>A0A4P9WJB9_9FUNG</name>
<feature type="transmembrane region" description="Helical" evidence="5">
    <location>
        <begin position="62"/>
        <end position="82"/>
    </location>
</feature>
<evidence type="ECO:0000256" key="1">
    <source>
        <dbReference type="ARBA" id="ARBA00004141"/>
    </source>
</evidence>
<dbReference type="AlphaFoldDB" id="A0A4P9WJB9"/>
<dbReference type="OrthoDB" id="7933078at2759"/>
<dbReference type="PANTHER" id="PTHR23291">
    <property type="entry name" value="BAX INHIBITOR-RELATED"/>
    <property type="match status" value="1"/>
</dbReference>
<keyword evidence="3 5" id="KW-1133">Transmembrane helix</keyword>
<dbReference type="EMBL" id="KZ994442">
    <property type="protein sequence ID" value="RKO92924.1"/>
    <property type="molecule type" value="Genomic_DNA"/>
</dbReference>
<keyword evidence="4 5" id="KW-0472">Membrane</keyword>
<accession>A0A4P9WJB9</accession>
<feature type="transmembrane region" description="Helical" evidence="5">
    <location>
        <begin position="205"/>
        <end position="223"/>
    </location>
</feature>
<evidence type="ECO:0000313" key="7">
    <source>
        <dbReference type="Proteomes" id="UP000269721"/>
    </source>
</evidence>
<keyword evidence="7" id="KW-1185">Reference proteome</keyword>
<evidence type="ECO:0000256" key="5">
    <source>
        <dbReference type="RuleBase" id="RU004379"/>
    </source>
</evidence>
<organism evidence="6 7">
    <name type="scientific">Blyttiomyces helicus</name>
    <dbReference type="NCBI Taxonomy" id="388810"/>
    <lineage>
        <taxon>Eukaryota</taxon>
        <taxon>Fungi</taxon>
        <taxon>Fungi incertae sedis</taxon>
        <taxon>Chytridiomycota</taxon>
        <taxon>Chytridiomycota incertae sedis</taxon>
        <taxon>Chytridiomycetes</taxon>
        <taxon>Chytridiomycetes incertae sedis</taxon>
        <taxon>Blyttiomyces</taxon>
    </lineage>
</organism>